<dbReference type="RefSeq" id="XP_052116381.1">
    <property type="nucleotide sequence ID" value="XM_052260421.1"/>
</dbReference>
<dbReference type="AlphaFoldDB" id="A0A9C6TGY5"/>
<dbReference type="GeneID" id="107482824"/>
<sequence>MAAMRSSCCLIIISLLVLGSLSAFARMYVKPMDVNDPHVVEIANFAITEHNHKSNANLKLVKIESCNRQVHGVLGNSYQLVLLASNETTEETNKYWVRLGIQPSEKYVLGSFILAPSLYH</sequence>
<organism evidence="5 6">
    <name type="scientific">Arachis duranensis</name>
    <name type="common">Wild peanut</name>
    <dbReference type="NCBI Taxonomy" id="130453"/>
    <lineage>
        <taxon>Eukaryota</taxon>
        <taxon>Viridiplantae</taxon>
        <taxon>Streptophyta</taxon>
        <taxon>Embryophyta</taxon>
        <taxon>Tracheophyta</taxon>
        <taxon>Spermatophyta</taxon>
        <taxon>Magnoliopsida</taxon>
        <taxon>eudicotyledons</taxon>
        <taxon>Gunneridae</taxon>
        <taxon>Pentapetalae</taxon>
        <taxon>rosids</taxon>
        <taxon>fabids</taxon>
        <taxon>Fabales</taxon>
        <taxon>Fabaceae</taxon>
        <taxon>Papilionoideae</taxon>
        <taxon>50 kb inversion clade</taxon>
        <taxon>dalbergioids sensu lato</taxon>
        <taxon>Dalbergieae</taxon>
        <taxon>Pterocarpus clade</taxon>
        <taxon>Arachis</taxon>
    </lineage>
</organism>
<dbReference type="CDD" id="cd00042">
    <property type="entry name" value="CY"/>
    <property type="match status" value="1"/>
</dbReference>
<reference evidence="6" key="2">
    <citation type="submission" date="2025-08" db="UniProtKB">
        <authorList>
            <consortium name="RefSeq"/>
        </authorList>
    </citation>
    <scope>IDENTIFICATION</scope>
    <source>
        <tissue evidence="6">Whole plant</tissue>
    </source>
</reference>
<proteinExistence type="predicted"/>
<protein>
    <submittedName>
        <fullName evidence="6">Cysteine proteinase inhibitor 5</fullName>
    </submittedName>
</protein>
<keyword evidence="3" id="KW-0732">Signal</keyword>
<evidence type="ECO:0000256" key="1">
    <source>
        <dbReference type="ARBA" id="ARBA00022690"/>
    </source>
</evidence>
<dbReference type="Gene3D" id="3.10.450.10">
    <property type="match status" value="1"/>
</dbReference>
<evidence type="ECO:0000259" key="4">
    <source>
        <dbReference type="Pfam" id="PF16845"/>
    </source>
</evidence>
<dbReference type="InterPro" id="IPR046350">
    <property type="entry name" value="Cystatin_sf"/>
</dbReference>
<accession>A0A9C6TGY5</accession>
<keyword evidence="1" id="KW-0646">Protease inhibitor</keyword>
<dbReference type="PANTHER" id="PTHR47364">
    <property type="entry name" value="CYSTEINE PROTEINASE INHIBITOR 5"/>
    <property type="match status" value="1"/>
</dbReference>
<feature type="chain" id="PRO_5039037409" evidence="3">
    <location>
        <begin position="24"/>
        <end position="120"/>
    </location>
</feature>
<dbReference type="PANTHER" id="PTHR47364:SF2">
    <property type="entry name" value="CYSTEINE PROTEINASE INHIBITOR 5"/>
    <property type="match status" value="1"/>
</dbReference>
<reference evidence="5" key="1">
    <citation type="journal article" date="2016" name="Nat. Genet.">
        <title>The genome sequences of Arachis duranensis and Arachis ipaensis, the diploid ancestors of cultivated peanut.</title>
        <authorList>
            <person name="Bertioli D.J."/>
            <person name="Cannon S.B."/>
            <person name="Froenicke L."/>
            <person name="Huang G."/>
            <person name="Farmer A.D."/>
            <person name="Cannon E.K."/>
            <person name="Liu X."/>
            <person name="Gao D."/>
            <person name="Clevenger J."/>
            <person name="Dash S."/>
            <person name="Ren L."/>
            <person name="Moretzsohn M.C."/>
            <person name="Shirasawa K."/>
            <person name="Huang W."/>
            <person name="Vidigal B."/>
            <person name="Abernathy B."/>
            <person name="Chu Y."/>
            <person name="Niederhuth C.E."/>
            <person name="Umale P."/>
            <person name="Araujo A.C."/>
            <person name="Kozik A."/>
            <person name="Kim K.D."/>
            <person name="Burow M.D."/>
            <person name="Varshney R.K."/>
            <person name="Wang X."/>
            <person name="Zhang X."/>
            <person name="Barkley N."/>
            <person name="Guimaraes P.M."/>
            <person name="Isobe S."/>
            <person name="Guo B."/>
            <person name="Liao B."/>
            <person name="Stalker H.T."/>
            <person name="Schmitz R.J."/>
            <person name="Scheffler B.E."/>
            <person name="Leal-Bertioli S.C."/>
            <person name="Xun X."/>
            <person name="Jackson S.A."/>
            <person name="Michelmore R."/>
            <person name="Ozias-Akins P."/>
        </authorList>
    </citation>
    <scope>NUCLEOTIDE SEQUENCE [LARGE SCALE GENOMIC DNA]</scope>
    <source>
        <strain evidence="5">cv. V14167</strain>
    </source>
</reference>
<keyword evidence="2" id="KW-0789">Thiol protease inhibitor</keyword>
<feature type="domain" description="Cystatin" evidence="4">
    <location>
        <begin position="33"/>
        <end position="95"/>
    </location>
</feature>
<evidence type="ECO:0000256" key="2">
    <source>
        <dbReference type="ARBA" id="ARBA00022704"/>
    </source>
</evidence>
<dbReference type="Pfam" id="PF16845">
    <property type="entry name" value="SQAPI"/>
    <property type="match status" value="1"/>
</dbReference>
<keyword evidence="5" id="KW-1185">Reference proteome</keyword>
<dbReference type="GO" id="GO:0004869">
    <property type="term" value="F:cysteine-type endopeptidase inhibitor activity"/>
    <property type="evidence" value="ECO:0007669"/>
    <property type="project" value="UniProtKB-KW"/>
</dbReference>
<feature type="signal peptide" evidence="3">
    <location>
        <begin position="1"/>
        <end position="23"/>
    </location>
</feature>
<evidence type="ECO:0000313" key="6">
    <source>
        <dbReference type="RefSeq" id="XP_052116381.1"/>
    </source>
</evidence>
<gene>
    <name evidence="6" type="primary">LOC107482824</name>
</gene>
<evidence type="ECO:0000256" key="3">
    <source>
        <dbReference type="SAM" id="SignalP"/>
    </source>
</evidence>
<dbReference type="Proteomes" id="UP000515211">
    <property type="component" value="Chromosome 4"/>
</dbReference>
<evidence type="ECO:0000313" key="5">
    <source>
        <dbReference type="Proteomes" id="UP000515211"/>
    </source>
</evidence>
<dbReference type="SUPFAM" id="SSF54403">
    <property type="entry name" value="Cystatin/monellin"/>
    <property type="match status" value="1"/>
</dbReference>
<dbReference type="KEGG" id="adu:107482824"/>
<name>A0A9C6TGY5_ARADU</name>
<dbReference type="InterPro" id="IPR000010">
    <property type="entry name" value="Cystatin_dom"/>
</dbReference>